<feature type="compositionally biased region" description="Basic and acidic residues" evidence="1">
    <location>
        <begin position="49"/>
        <end position="61"/>
    </location>
</feature>
<reference evidence="3" key="2">
    <citation type="submission" date="2025-08" db="UniProtKB">
        <authorList>
            <consortium name="RefSeq"/>
        </authorList>
    </citation>
    <scope>IDENTIFICATION</scope>
    <source>
        <tissue evidence="3">Leaf</tissue>
    </source>
</reference>
<dbReference type="PANTHER" id="PTHR47776">
    <property type="entry name" value="F5A8.9 PROTEIN"/>
    <property type="match status" value="1"/>
</dbReference>
<name>A0A9W3BV27_RAPSA</name>
<proteinExistence type="predicted"/>
<feature type="compositionally biased region" description="Polar residues" evidence="1">
    <location>
        <begin position="1"/>
        <end position="11"/>
    </location>
</feature>
<dbReference type="AlphaFoldDB" id="A0A9W3BV27"/>
<accession>A0A9W3BV27</accession>
<dbReference type="InterPro" id="IPR013083">
    <property type="entry name" value="Znf_RING/FYVE/PHD"/>
</dbReference>
<organism evidence="2 3">
    <name type="scientific">Raphanus sativus</name>
    <name type="common">Radish</name>
    <name type="synonym">Raphanus raphanistrum var. sativus</name>
    <dbReference type="NCBI Taxonomy" id="3726"/>
    <lineage>
        <taxon>Eukaryota</taxon>
        <taxon>Viridiplantae</taxon>
        <taxon>Streptophyta</taxon>
        <taxon>Embryophyta</taxon>
        <taxon>Tracheophyta</taxon>
        <taxon>Spermatophyta</taxon>
        <taxon>Magnoliopsida</taxon>
        <taxon>eudicotyledons</taxon>
        <taxon>Gunneridae</taxon>
        <taxon>Pentapetalae</taxon>
        <taxon>rosids</taxon>
        <taxon>malvids</taxon>
        <taxon>Brassicales</taxon>
        <taxon>Brassicaceae</taxon>
        <taxon>Brassiceae</taxon>
        <taxon>Raphanus</taxon>
    </lineage>
</organism>
<feature type="compositionally biased region" description="Basic residues" evidence="1">
    <location>
        <begin position="62"/>
        <end position="71"/>
    </location>
</feature>
<feature type="compositionally biased region" description="Basic and acidic residues" evidence="1">
    <location>
        <begin position="13"/>
        <end position="22"/>
    </location>
</feature>
<dbReference type="Proteomes" id="UP000504610">
    <property type="component" value="Chromosome 1"/>
</dbReference>
<feature type="compositionally biased region" description="Basic residues" evidence="1">
    <location>
        <begin position="32"/>
        <end position="48"/>
    </location>
</feature>
<dbReference type="OrthoDB" id="251770at2759"/>
<dbReference type="KEGG" id="rsz:130495640"/>
<evidence type="ECO:0000313" key="2">
    <source>
        <dbReference type="Proteomes" id="UP000504610"/>
    </source>
</evidence>
<reference evidence="2" key="1">
    <citation type="journal article" date="2019" name="Database">
        <title>The radish genome database (RadishGD): an integrated information resource for radish genomics.</title>
        <authorList>
            <person name="Yu H.J."/>
            <person name="Baek S."/>
            <person name="Lee Y.J."/>
            <person name="Cho A."/>
            <person name="Mun J.H."/>
        </authorList>
    </citation>
    <scope>NUCLEOTIDE SEQUENCE [LARGE SCALE GENOMIC DNA]</scope>
    <source>
        <strain evidence="2">cv. WK10039</strain>
    </source>
</reference>
<protein>
    <submittedName>
        <fullName evidence="3">Uncharacterized protein LOC130495640</fullName>
    </submittedName>
</protein>
<evidence type="ECO:0000256" key="1">
    <source>
        <dbReference type="SAM" id="MobiDB-lite"/>
    </source>
</evidence>
<dbReference type="SUPFAM" id="SSF57850">
    <property type="entry name" value="RING/U-box"/>
    <property type="match status" value="1"/>
</dbReference>
<dbReference type="GeneID" id="130495640"/>
<evidence type="ECO:0000313" key="3">
    <source>
        <dbReference type="RefSeq" id="XP_056843046.1"/>
    </source>
</evidence>
<sequence>MVMTANVNLDSPESYRDKEIKTRSKIAIQRILTHRKSMKKKKKRKPSVKRRDSETDDDGGKKSKKRKKHKVSGGEDIVNTGIFKDNQSHEKALVLCDDDIDKRDKRWRVVCTTHKPKKKRSMLAKIVMKRGVQLTASERLAEDFKKLTGGILLSRNKDYLVFYQGKNVLLQEVTETLKEQEKFVRILGNRKQEAHSREGSSTLHIVKSTEPSNEFVPSSIIGETLDTTGKWRINQDDGHHAEEVKQDVKKQRHKNLVRKLKTKFYLAERRLLKARRGLAKVEECLQEGRRVSDEPYTLESGEEVRPLMVELPADSVEAKVTKKVKKSGETFYKYFANSEKIRRNDRASELSTWMDSVLFKEKNTEATRQLEVKLRTRRPSNIFAEKENTGVAESWRKRKRLLVKPSTSRNLIKIDSDTESDSDRHEYSAEKRINSPINNENMKDCVLEQEETSARKHPRDSATKYWDDDEIEESENWSHKAAFKRPRSVNADDESNFEKLDSRRDETEATKKVSAHVSCVICWTGFSSTRGILPCGHRFCYSSIQKWVGRLVSEVQRFELFRRAAIKIHEITEIPIVGNIGRRQCINSDDGMSVAHIFYDGERSIAWGSNKQETVVLPSSGAEDMAMDRSYGASYMASKVISVYTRW</sequence>
<dbReference type="Gene3D" id="3.30.40.10">
    <property type="entry name" value="Zinc/RING finger domain, C3HC4 (zinc finger)"/>
    <property type="match status" value="1"/>
</dbReference>
<feature type="region of interest" description="Disordered" evidence="1">
    <location>
        <begin position="1"/>
        <end position="75"/>
    </location>
</feature>
<dbReference type="PANTHER" id="PTHR47776:SF2">
    <property type="entry name" value="RING-TYPE E3 UBIQUITIN TRANSFERASE BRCA1"/>
    <property type="match status" value="1"/>
</dbReference>
<dbReference type="RefSeq" id="XP_056843046.1">
    <property type="nucleotide sequence ID" value="XM_056987066.1"/>
</dbReference>
<keyword evidence="2" id="KW-1185">Reference proteome</keyword>
<gene>
    <name evidence="3" type="primary">LOC130495640</name>
</gene>